<sequence>MQKIQLRSEYFSVFGKISAFYAVSFNEFFEMAFSYLVSRLIEKSRFVSHDAIQHFCPFGVHGRHVYSKLEDIQHYEFCASAKCELKTAQQRVNVTLYFVTEQC</sequence>
<gene>
    <name evidence="1" type="ORF">Zmor_010823</name>
</gene>
<dbReference type="AlphaFoldDB" id="A0AA38IPS4"/>
<name>A0AA38IPS4_9CUCU</name>
<reference evidence="1" key="1">
    <citation type="journal article" date="2023" name="G3 (Bethesda)">
        <title>Whole genome assemblies of Zophobas morio and Tenebrio molitor.</title>
        <authorList>
            <person name="Kaur S."/>
            <person name="Stinson S.A."/>
            <person name="diCenzo G.C."/>
        </authorList>
    </citation>
    <scope>NUCLEOTIDE SEQUENCE</scope>
    <source>
        <strain evidence="1">QUZm001</strain>
    </source>
</reference>
<evidence type="ECO:0000313" key="1">
    <source>
        <dbReference type="EMBL" id="KAJ3659116.1"/>
    </source>
</evidence>
<accession>A0AA38IPS4</accession>
<protein>
    <submittedName>
        <fullName evidence="1">Uncharacterized protein</fullName>
    </submittedName>
</protein>
<dbReference type="EMBL" id="JALNTZ010000003">
    <property type="protein sequence ID" value="KAJ3659116.1"/>
    <property type="molecule type" value="Genomic_DNA"/>
</dbReference>
<organism evidence="1 2">
    <name type="scientific">Zophobas morio</name>
    <dbReference type="NCBI Taxonomy" id="2755281"/>
    <lineage>
        <taxon>Eukaryota</taxon>
        <taxon>Metazoa</taxon>
        <taxon>Ecdysozoa</taxon>
        <taxon>Arthropoda</taxon>
        <taxon>Hexapoda</taxon>
        <taxon>Insecta</taxon>
        <taxon>Pterygota</taxon>
        <taxon>Neoptera</taxon>
        <taxon>Endopterygota</taxon>
        <taxon>Coleoptera</taxon>
        <taxon>Polyphaga</taxon>
        <taxon>Cucujiformia</taxon>
        <taxon>Tenebrionidae</taxon>
        <taxon>Zophobas</taxon>
    </lineage>
</organism>
<dbReference type="Proteomes" id="UP001168821">
    <property type="component" value="Unassembled WGS sequence"/>
</dbReference>
<keyword evidence="2" id="KW-1185">Reference proteome</keyword>
<comment type="caution">
    <text evidence="1">The sequence shown here is derived from an EMBL/GenBank/DDBJ whole genome shotgun (WGS) entry which is preliminary data.</text>
</comment>
<evidence type="ECO:0000313" key="2">
    <source>
        <dbReference type="Proteomes" id="UP001168821"/>
    </source>
</evidence>
<proteinExistence type="predicted"/>